<proteinExistence type="predicted"/>
<gene>
    <name evidence="2" type="ORF">ODALV1_LOCUS6310</name>
</gene>
<feature type="signal peptide" evidence="1">
    <location>
        <begin position="1"/>
        <end position="27"/>
    </location>
</feature>
<dbReference type="EMBL" id="CAXLJM020000019">
    <property type="protein sequence ID" value="CAL8086031.1"/>
    <property type="molecule type" value="Genomic_DNA"/>
</dbReference>
<protein>
    <recommendedName>
        <fullName evidence="4">Protein sleepless</fullName>
    </recommendedName>
</protein>
<name>A0ABP1Q4Z1_9HEXA</name>
<evidence type="ECO:0000313" key="2">
    <source>
        <dbReference type="EMBL" id="CAL8086031.1"/>
    </source>
</evidence>
<dbReference type="Proteomes" id="UP001642540">
    <property type="component" value="Unassembled WGS sequence"/>
</dbReference>
<keyword evidence="3" id="KW-1185">Reference proteome</keyword>
<feature type="chain" id="PRO_5046968244" description="Protein sleepless" evidence="1">
    <location>
        <begin position="28"/>
        <end position="139"/>
    </location>
</feature>
<evidence type="ECO:0000256" key="1">
    <source>
        <dbReference type="SAM" id="SignalP"/>
    </source>
</evidence>
<sequence length="139" mass="15177">MKSKTALLLMVAFGGFLSDMLIQPTHALKCYECLGCSKPTGEKNCGDGMKCATIIMEDGEIRRQCKAKPLEETWKEDGITCDTYGEPDKGNGNKFKACFCETDLCNTHDDSHASVNALSNGQLLFGIFASLSAYLFTRA</sequence>
<comment type="caution">
    <text evidence="2">The sequence shown here is derived from an EMBL/GenBank/DDBJ whole genome shotgun (WGS) entry which is preliminary data.</text>
</comment>
<reference evidence="2 3" key="1">
    <citation type="submission" date="2024-08" db="EMBL/GenBank/DDBJ databases">
        <authorList>
            <person name="Cucini C."/>
            <person name="Frati F."/>
        </authorList>
    </citation>
    <scope>NUCLEOTIDE SEQUENCE [LARGE SCALE GENOMIC DNA]</scope>
</reference>
<accession>A0ABP1Q4Z1</accession>
<evidence type="ECO:0008006" key="4">
    <source>
        <dbReference type="Google" id="ProtNLM"/>
    </source>
</evidence>
<organism evidence="2 3">
    <name type="scientific">Orchesella dallaii</name>
    <dbReference type="NCBI Taxonomy" id="48710"/>
    <lineage>
        <taxon>Eukaryota</taxon>
        <taxon>Metazoa</taxon>
        <taxon>Ecdysozoa</taxon>
        <taxon>Arthropoda</taxon>
        <taxon>Hexapoda</taxon>
        <taxon>Collembola</taxon>
        <taxon>Entomobryomorpha</taxon>
        <taxon>Entomobryoidea</taxon>
        <taxon>Orchesellidae</taxon>
        <taxon>Orchesellinae</taxon>
        <taxon>Orchesella</taxon>
    </lineage>
</organism>
<keyword evidence="1" id="KW-0732">Signal</keyword>
<evidence type="ECO:0000313" key="3">
    <source>
        <dbReference type="Proteomes" id="UP001642540"/>
    </source>
</evidence>